<name>A0A5B7FF57_PORTR</name>
<protein>
    <submittedName>
        <fullName evidence="1">Uncharacterized protein</fullName>
    </submittedName>
</protein>
<accession>A0A5B7FF57</accession>
<reference evidence="1 2" key="1">
    <citation type="submission" date="2019-05" db="EMBL/GenBank/DDBJ databases">
        <title>Another draft genome of Portunus trituberculatus and its Hox gene families provides insights of decapod evolution.</title>
        <authorList>
            <person name="Jeong J.-H."/>
            <person name="Song I."/>
            <person name="Kim S."/>
            <person name="Choi T."/>
            <person name="Kim D."/>
            <person name="Ryu S."/>
            <person name="Kim W."/>
        </authorList>
    </citation>
    <scope>NUCLEOTIDE SEQUENCE [LARGE SCALE GENOMIC DNA]</scope>
    <source>
        <tissue evidence="1">Muscle</tissue>
    </source>
</reference>
<dbReference type="Proteomes" id="UP000324222">
    <property type="component" value="Unassembled WGS sequence"/>
</dbReference>
<organism evidence="1 2">
    <name type="scientific">Portunus trituberculatus</name>
    <name type="common">Swimming crab</name>
    <name type="synonym">Neptunus trituberculatus</name>
    <dbReference type="NCBI Taxonomy" id="210409"/>
    <lineage>
        <taxon>Eukaryota</taxon>
        <taxon>Metazoa</taxon>
        <taxon>Ecdysozoa</taxon>
        <taxon>Arthropoda</taxon>
        <taxon>Crustacea</taxon>
        <taxon>Multicrustacea</taxon>
        <taxon>Malacostraca</taxon>
        <taxon>Eumalacostraca</taxon>
        <taxon>Eucarida</taxon>
        <taxon>Decapoda</taxon>
        <taxon>Pleocyemata</taxon>
        <taxon>Brachyura</taxon>
        <taxon>Eubrachyura</taxon>
        <taxon>Portunoidea</taxon>
        <taxon>Portunidae</taxon>
        <taxon>Portuninae</taxon>
        <taxon>Portunus</taxon>
    </lineage>
</organism>
<gene>
    <name evidence="1" type="ORF">E2C01_038817</name>
</gene>
<sequence>MQRQVIQQDIHHFKNAIALHSCKHFPVSGGAAMSTAIYTGGGMDEKPKKLTKTWIILSLLVMQYL</sequence>
<comment type="caution">
    <text evidence="1">The sequence shown here is derived from an EMBL/GenBank/DDBJ whole genome shotgun (WGS) entry which is preliminary data.</text>
</comment>
<evidence type="ECO:0000313" key="1">
    <source>
        <dbReference type="EMBL" id="MPC45132.1"/>
    </source>
</evidence>
<dbReference type="AlphaFoldDB" id="A0A5B7FF57"/>
<keyword evidence="2" id="KW-1185">Reference proteome</keyword>
<evidence type="ECO:0000313" key="2">
    <source>
        <dbReference type="Proteomes" id="UP000324222"/>
    </source>
</evidence>
<proteinExistence type="predicted"/>
<dbReference type="EMBL" id="VSRR010006585">
    <property type="protein sequence ID" value="MPC45132.1"/>
    <property type="molecule type" value="Genomic_DNA"/>
</dbReference>